<dbReference type="EMBL" id="QFPW01000006">
    <property type="protein sequence ID" value="PZQ49858.1"/>
    <property type="molecule type" value="Genomic_DNA"/>
</dbReference>
<dbReference type="InterPro" id="IPR005967">
    <property type="entry name" value="ThiB"/>
</dbReference>
<dbReference type="GO" id="GO:0030976">
    <property type="term" value="F:thiamine pyrophosphate binding"/>
    <property type="evidence" value="ECO:0007669"/>
    <property type="project" value="TreeGrafter"/>
</dbReference>
<dbReference type="PANTHER" id="PTHR30006">
    <property type="entry name" value="THIAMINE-BINDING PERIPLASMIC PROTEIN-RELATED"/>
    <property type="match status" value="1"/>
</dbReference>
<evidence type="ECO:0000256" key="4">
    <source>
        <dbReference type="ARBA" id="ARBA00022448"/>
    </source>
</evidence>
<comment type="similarity">
    <text evidence="2">Belongs to the bacterial solute-binding protein 1 family.</text>
</comment>
<dbReference type="GO" id="GO:0030975">
    <property type="term" value="F:thiamine binding"/>
    <property type="evidence" value="ECO:0007669"/>
    <property type="project" value="InterPro"/>
</dbReference>
<feature type="chain" id="PRO_5016168718" description="Thiamine-binding periplasmic protein" evidence="7">
    <location>
        <begin position="39"/>
        <end position="349"/>
    </location>
</feature>
<dbReference type="CDD" id="cd13545">
    <property type="entry name" value="PBP2_TbpA"/>
    <property type="match status" value="1"/>
</dbReference>
<evidence type="ECO:0000313" key="8">
    <source>
        <dbReference type="EMBL" id="PZQ49858.1"/>
    </source>
</evidence>
<evidence type="ECO:0000313" key="9">
    <source>
        <dbReference type="Proteomes" id="UP000249185"/>
    </source>
</evidence>
<reference evidence="8 9" key="1">
    <citation type="submission" date="2017-08" db="EMBL/GenBank/DDBJ databases">
        <title>Infants hospitalized years apart are colonized by the same room-sourced microbial strains.</title>
        <authorList>
            <person name="Brooks B."/>
            <person name="Olm M.R."/>
            <person name="Firek B.A."/>
            <person name="Baker R."/>
            <person name="Thomas B.C."/>
            <person name="Morowitz M.J."/>
            <person name="Banfield J.F."/>
        </authorList>
    </citation>
    <scope>NUCLEOTIDE SEQUENCE [LARGE SCALE GENOMIC DNA]</scope>
    <source>
        <strain evidence="8">S2_005_002_R2_34</strain>
    </source>
</reference>
<keyword evidence="4" id="KW-0813">Transport</keyword>
<dbReference type="NCBIfam" id="TIGR01254">
    <property type="entry name" value="sfuA"/>
    <property type="match status" value="1"/>
</dbReference>
<proteinExistence type="inferred from homology"/>
<keyword evidence="6" id="KW-0574">Periplasm</keyword>
<accession>A0A2W5NBJ7</accession>
<evidence type="ECO:0000256" key="3">
    <source>
        <dbReference type="ARBA" id="ARBA00019815"/>
    </source>
</evidence>
<dbReference type="AlphaFoldDB" id="A0A2W5NBJ7"/>
<name>A0A2W5NBJ7_RHOSU</name>
<dbReference type="SUPFAM" id="SSF53850">
    <property type="entry name" value="Periplasmic binding protein-like II"/>
    <property type="match status" value="1"/>
</dbReference>
<evidence type="ECO:0000256" key="7">
    <source>
        <dbReference type="SAM" id="SignalP"/>
    </source>
</evidence>
<keyword evidence="5 7" id="KW-0732">Signal</keyword>
<dbReference type="Gene3D" id="3.40.190.10">
    <property type="entry name" value="Periplasmic binding protein-like II"/>
    <property type="match status" value="2"/>
</dbReference>
<evidence type="ECO:0000256" key="5">
    <source>
        <dbReference type="ARBA" id="ARBA00022729"/>
    </source>
</evidence>
<evidence type="ECO:0000256" key="6">
    <source>
        <dbReference type="ARBA" id="ARBA00022764"/>
    </source>
</evidence>
<dbReference type="InterPro" id="IPR006059">
    <property type="entry name" value="SBP"/>
</dbReference>
<sequence length="349" mass="37055">MAPAPVPPRGITMRRAPLLAATLLAATALAAASLAATAQEKPELTVYTYDSFVSEWGPGPAVKAKFEAVCDCTLAFVAAGDGAGLLSRLRLEGARSPADVVLGLDTNLTAEAAATGLFAPHGIADPALDLPVAWEDPVFLPYDYGYFAFVYDKTKLTDPPRSFEDLIASEHSIVVLDPRGSTPGLGLLLWIKDLYGDRAGEIWEGLAPRIVTVAPGWTEGYNLFLNGEADMAFSYTTSPAYHAIAENDDTKAAAIFDAGNYAQIEVAAMTAGTDQPELARRFLAFMLSDDFQSEIPTTNWMYPAHTPAAGLPPAMAALPRPATTLLLSPEAARDLRPGAIDEWAAALSR</sequence>
<dbReference type="GO" id="GO:0030288">
    <property type="term" value="C:outer membrane-bounded periplasmic space"/>
    <property type="evidence" value="ECO:0007669"/>
    <property type="project" value="InterPro"/>
</dbReference>
<dbReference type="InterPro" id="IPR005948">
    <property type="entry name" value="ThiB-like"/>
</dbReference>
<dbReference type="NCBIfam" id="TIGR01276">
    <property type="entry name" value="thiB"/>
    <property type="match status" value="1"/>
</dbReference>
<evidence type="ECO:0000256" key="2">
    <source>
        <dbReference type="ARBA" id="ARBA00008520"/>
    </source>
</evidence>
<dbReference type="Proteomes" id="UP000249185">
    <property type="component" value="Unassembled WGS sequence"/>
</dbReference>
<dbReference type="GO" id="GO:0015888">
    <property type="term" value="P:thiamine transport"/>
    <property type="evidence" value="ECO:0007669"/>
    <property type="project" value="InterPro"/>
</dbReference>
<evidence type="ECO:0000256" key="1">
    <source>
        <dbReference type="ARBA" id="ARBA00004418"/>
    </source>
</evidence>
<comment type="caution">
    <text evidence="8">The sequence shown here is derived from an EMBL/GenBank/DDBJ whole genome shotgun (WGS) entry which is preliminary data.</text>
</comment>
<dbReference type="Pfam" id="PF01547">
    <property type="entry name" value="SBP_bac_1"/>
    <property type="match status" value="1"/>
</dbReference>
<dbReference type="PANTHER" id="PTHR30006:SF3">
    <property type="entry name" value="THIAMINE-BINDING PERIPLASMIC PROTEIN"/>
    <property type="match status" value="1"/>
</dbReference>
<comment type="subcellular location">
    <subcellularLocation>
        <location evidence="1">Periplasm</location>
    </subcellularLocation>
</comment>
<feature type="signal peptide" evidence="7">
    <location>
        <begin position="1"/>
        <end position="38"/>
    </location>
</feature>
<gene>
    <name evidence="8" type="ORF">DI556_10405</name>
</gene>
<organism evidence="8 9">
    <name type="scientific">Rhodovulum sulfidophilum</name>
    <name type="common">Rhodobacter sulfidophilus</name>
    <dbReference type="NCBI Taxonomy" id="35806"/>
    <lineage>
        <taxon>Bacteria</taxon>
        <taxon>Pseudomonadati</taxon>
        <taxon>Pseudomonadota</taxon>
        <taxon>Alphaproteobacteria</taxon>
        <taxon>Rhodobacterales</taxon>
        <taxon>Paracoccaceae</taxon>
        <taxon>Rhodovulum</taxon>
    </lineage>
</organism>
<protein>
    <recommendedName>
        <fullName evidence="3">Thiamine-binding periplasmic protein</fullName>
    </recommendedName>
</protein>